<name>A0A8H3HLK8_9AGAM</name>
<organism evidence="1 2">
    <name type="scientific">Rhizoctonia solani</name>
    <dbReference type="NCBI Taxonomy" id="456999"/>
    <lineage>
        <taxon>Eukaryota</taxon>
        <taxon>Fungi</taxon>
        <taxon>Dikarya</taxon>
        <taxon>Basidiomycota</taxon>
        <taxon>Agaricomycotina</taxon>
        <taxon>Agaricomycetes</taxon>
        <taxon>Cantharellales</taxon>
        <taxon>Ceratobasidiaceae</taxon>
        <taxon>Rhizoctonia</taxon>
    </lineage>
</organism>
<dbReference type="Proteomes" id="UP000663831">
    <property type="component" value="Unassembled WGS sequence"/>
</dbReference>
<proteinExistence type="predicted"/>
<accession>A0A8H3HLK8</accession>
<comment type="caution">
    <text evidence="1">The sequence shown here is derived from an EMBL/GenBank/DDBJ whole genome shotgun (WGS) entry which is preliminary data.</text>
</comment>
<reference evidence="1" key="1">
    <citation type="submission" date="2021-01" db="EMBL/GenBank/DDBJ databases">
        <authorList>
            <person name="Kaushik A."/>
        </authorList>
    </citation>
    <scope>NUCLEOTIDE SEQUENCE</scope>
    <source>
        <strain evidence="1">AG3-1AP</strain>
    </source>
</reference>
<dbReference type="AlphaFoldDB" id="A0A8H3HLK8"/>
<dbReference type="EMBL" id="CAJMWV010006093">
    <property type="protein sequence ID" value="CAE6518528.1"/>
    <property type="molecule type" value="Genomic_DNA"/>
</dbReference>
<evidence type="ECO:0000313" key="1">
    <source>
        <dbReference type="EMBL" id="CAE6518528.1"/>
    </source>
</evidence>
<gene>
    <name evidence="1" type="ORF">RDB_LOCUS140857</name>
</gene>
<protein>
    <submittedName>
        <fullName evidence="1">Uncharacterized protein</fullName>
    </submittedName>
</protein>
<sequence length="499" mass="57178">MTSNVSNPLLLPEIAQQVASLSENRERLGLAYTCRQLFGSVIPFIWESLRGVKPIMSLIPGVKFVEEPIVSEYGSVHDVITHIIIGQNALTEDWTRYWFYAPFVKNIAPFVSYKRSYGETLRVQGWRFLFMKLNGVTLLPNLRSVDVERHNLSSCFDQLAWFALLLSPSLQFWYLGIIQWDYDSHDLPIPFNLLFGAISRYYSGNSSHTMPKRDEWYPSERALTSICPNEYQEGLSWFVSTPAPINLRYLEIPLSPLTNVLWDELYTLGCLPFLEALVICFAYAHDEAEHKFRNSKGPLPSNMFPCLQNLRLTMIPNVSLFRWIWELKPLVSGLSSTHIGGWEIGFDCETFASIVVQLLHKNSPNLVEFGCGFRVDSEGVELLQAAYELLSVMPIKTLVLDGVDIGSFPPDYSENTFPHLRHLQLQAEYHAAGCSTYPKIAKAFPNLEYLYIDPLSYPNRCDPSNMNLEHTSFQSIEIYIPGIRLSNKKLDESTRKFRW</sequence>
<evidence type="ECO:0000313" key="2">
    <source>
        <dbReference type="Proteomes" id="UP000663831"/>
    </source>
</evidence>
<dbReference type="SUPFAM" id="SSF52047">
    <property type="entry name" value="RNI-like"/>
    <property type="match status" value="1"/>
</dbReference>